<dbReference type="AlphaFoldDB" id="A0A1I7SP51"/>
<dbReference type="Proteomes" id="UP000095284">
    <property type="component" value="Unplaced"/>
</dbReference>
<evidence type="ECO:0000313" key="3">
    <source>
        <dbReference type="Proteomes" id="UP000095284"/>
    </source>
</evidence>
<keyword evidence="2" id="KW-0812">Transmembrane</keyword>
<keyword evidence="2" id="KW-1133">Transmembrane helix</keyword>
<evidence type="ECO:0000256" key="2">
    <source>
        <dbReference type="SAM" id="Phobius"/>
    </source>
</evidence>
<sequence>TWRPLSFRAKGILTFSILPINVAVDLVPLSRLLFFDDPINVSRATKFGDHRVPASLLHCWPGTLEMWCVVAASSLFTSILLMLCGGKGKSKSKSLSYRPPFAEQSAGRKSKTIEAKDSSLSAADKVRAGDYWAAHVNPGHFLNLFGTSYRFD</sequence>
<organism evidence="3 4">
    <name type="scientific">Bursaphelenchus xylophilus</name>
    <name type="common">Pinewood nematode worm</name>
    <name type="synonym">Aphelenchoides xylophilus</name>
    <dbReference type="NCBI Taxonomy" id="6326"/>
    <lineage>
        <taxon>Eukaryota</taxon>
        <taxon>Metazoa</taxon>
        <taxon>Ecdysozoa</taxon>
        <taxon>Nematoda</taxon>
        <taxon>Chromadorea</taxon>
        <taxon>Rhabditida</taxon>
        <taxon>Tylenchina</taxon>
        <taxon>Tylenchomorpha</taxon>
        <taxon>Aphelenchoidea</taxon>
        <taxon>Aphelenchoididae</taxon>
        <taxon>Bursaphelenchus</taxon>
    </lineage>
</organism>
<protein>
    <submittedName>
        <fullName evidence="4">MLO-like protein</fullName>
    </submittedName>
</protein>
<feature type="transmembrane region" description="Helical" evidence="2">
    <location>
        <begin position="64"/>
        <end position="84"/>
    </location>
</feature>
<feature type="transmembrane region" description="Helical" evidence="2">
    <location>
        <begin position="12"/>
        <end position="34"/>
    </location>
</feature>
<feature type="region of interest" description="Disordered" evidence="1">
    <location>
        <begin position="89"/>
        <end position="113"/>
    </location>
</feature>
<evidence type="ECO:0000313" key="4">
    <source>
        <dbReference type="WBParaSite" id="BXY_1484100.1"/>
    </source>
</evidence>
<name>A0A1I7SP51_BURXY</name>
<keyword evidence="2" id="KW-0472">Membrane</keyword>
<dbReference type="WBParaSite" id="BXY_1484100.1">
    <property type="protein sequence ID" value="BXY_1484100.1"/>
    <property type="gene ID" value="BXY_1484100"/>
</dbReference>
<reference evidence="4" key="1">
    <citation type="submission" date="2016-11" db="UniProtKB">
        <authorList>
            <consortium name="WormBaseParasite"/>
        </authorList>
    </citation>
    <scope>IDENTIFICATION</scope>
</reference>
<proteinExistence type="predicted"/>
<accession>A0A1I7SP51</accession>
<evidence type="ECO:0000256" key="1">
    <source>
        <dbReference type="SAM" id="MobiDB-lite"/>
    </source>
</evidence>